<dbReference type="AlphaFoldDB" id="A0AA88V1X5"/>
<evidence type="ECO:0000256" key="1">
    <source>
        <dbReference type="ARBA" id="ARBA00007558"/>
    </source>
</evidence>
<name>A0AA88V1X5_9ASTE</name>
<dbReference type="PANTHER" id="PTHR12770">
    <property type="entry name" value="RUS1 FAMILY PROTEIN C16ORF58"/>
    <property type="match status" value="1"/>
</dbReference>
<dbReference type="Pfam" id="PF04884">
    <property type="entry name" value="UVB_sens_prot"/>
    <property type="match status" value="1"/>
</dbReference>
<accession>A0AA88V1X5</accession>
<evidence type="ECO:0000259" key="3">
    <source>
        <dbReference type="Pfam" id="PF04884"/>
    </source>
</evidence>
<feature type="domain" description="Protein root UVB sensitive/RUS" evidence="3">
    <location>
        <begin position="120"/>
        <end position="350"/>
    </location>
</feature>
<protein>
    <recommendedName>
        <fullName evidence="3">Protein root UVB sensitive/RUS domain-containing protein</fullName>
    </recommendedName>
</protein>
<keyword evidence="5" id="KW-1185">Reference proteome</keyword>
<organism evidence="4 5">
    <name type="scientific">Escallonia herrerae</name>
    <dbReference type="NCBI Taxonomy" id="1293975"/>
    <lineage>
        <taxon>Eukaryota</taxon>
        <taxon>Viridiplantae</taxon>
        <taxon>Streptophyta</taxon>
        <taxon>Embryophyta</taxon>
        <taxon>Tracheophyta</taxon>
        <taxon>Spermatophyta</taxon>
        <taxon>Magnoliopsida</taxon>
        <taxon>eudicotyledons</taxon>
        <taxon>Gunneridae</taxon>
        <taxon>Pentapetalae</taxon>
        <taxon>asterids</taxon>
        <taxon>campanulids</taxon>
        <taxon>Escalloniales</taxon>
        <taxon>Escalloniaceae</taxon>
        <taxon>Escallonia</taxon>
    </lineage>
</organism>
<reference evidence="4" key="1">
    <citation type="submission" date="2022-12" db="EMBL/GenBank/DDBJ databases">
        <title>Draft genome assemblies for two species of Escallonia (Escalloniales).</title>
        <authorList>
            <person name="Chanderbali A."/>
            <person name="Dervinis C."/>
            <person name="Anghel I."/>
            <person name="Soltis D."/>
            <person name="Soltis P."/>
            <person name="Zapata F."/>
        </authorList>
    </citation>
    <scope>NUCLEOTIDE SEQUENCE</scope>
    <source>
        <strain evidence="4">UCBG64.0493</strain>
        <tissue evidence="4">Leaf</tissue>
    </source>
</reference>
<proteinExistence type="inferred from homology"/>
<evidence type="ECO:0000313" key="5">
    <source>
        <dbReference type="Proteomes" id="UP001188597"/>
    </source>
</evidence>
<comment type="similarity">
    <text evidence="1">Belongs to the RUS1 family.</text>
</comment>
<comment type="caution">
    <text evidence="4">The sequence shown here is derived from an EMBL/GenBank/DDBJ whole genome shotgun (WGS) entry which is preliminary data.</text>
</comment>
<dbReference type="EMBL" id="JAVXUP010003082">
    <property type="protein sequence ID" value="KAK3000126.1"/>
    <property type="molecule type" value="Genomic_DNA"/>
</dbReference>
<feature type="compositionally biased region" description="Basic residues" evidence="2">
    <location>
        <begin position="13"/>
        <end position="27"/>
    </location>
</feature>
<dbReference type="Proteomes" id="UP001188597">
    <property type="component" value="Unassembled WGS sequence"/>
</dbReference>
<dbReference type="PANTHER" id="PTHR12770:SF29">
    <property type="entry name" value="PROTEIN ROOT UVB SENSITIVE 4"/>
    <property type="match status" value="1"/>
</dbReference>
<evidence type="ECO:0000313" key="4">
    <source>
        <dbReference type="EMBL" id="KAK3000126.1"/>
    </source>
</evidence>
<sequence>MQSTSYITPSSPHFHHPWPPHKTHSIKPLKSSLEPRPVSISSNTSLNYQFQEQELNKNECPLTPTRLPVVIRQSGGVSQYLWDGNDIKLVSIDGSPFSFSSFRLDEFGDGYRRLVRMCGSGVRNFFLPRETSGNYLEYVKWKLLHRVFSSALQVLATQAMFRAIGIGYSRSLPSAAALNWVLKDGLGRLSRCIYTASLASAFDTNLKRVRFTTSVMFSLSIGVELLTPAFPQYFLLLASIANIAKQISLACYLATGSAVHRSFALADNIGEVSAKAQIQAVCFDNLGLMLAGALNIVLKNNQRLQAGLPFVVYPIFTAIDLFGIYQGLKHVHLQTLTKGRLEIIINTYIQFGFVPSPAEVSKEEGIDFLWSRGRELWPIRIGCLNFKSQMPKLSLMTMRYLNDDDFYFICMEIFCQGLARTEQVSISFFLDFHHYQHKHSFHNFSHVFLIDVSQQGILICLREGASTADVITCLLQACYIRRGLMFWGSKWENISEGGSSDSVLHDWFKLIEDSKRAARGDLDLLTGKMLELGWACKNVLLSTQEQARYNFVDD</sequence>
<dbReference type="InterPro" id="IPR006968">
    <property type="entry name" value="RUS_fam"/>
</dbReference>
<evidence type="ECO:0000256" key="2">
    <source>
        <dbReference type="SAM" id="MobiDB-lite"/>
    </source>
</evidence>
<feature type="region of interest" description="Disordered" evidence="2">
    <location>
        <begin position="1"/>
        <end position="35"/>
    </location>
</feature>
<gene>
    <name evidence="4" type="ORF">RJ639_023882</name>
</gene>
<dbReference type="InterPro" id="IPR054549">
    <property type="entry name" value="UVB_sens_RUS_dom"/>
</dbReference>